<dbReference type="GO" id="GO:0005737">
    <property type="term" value="C:cytoplasm"/>
    <property type="evidence" value="ECO:0007669"/>
    <property type="project" value="UniProtKB-SubCell"/>
</dbReference>
<dbReference type="SUPFAM" id="SSF58014">
    <property type="entry name" value="Coiled-coil domain of nucleotide exchange factor GrpE"/>
    <property type="match status" value="1"/>
</dbReference>
<evidence type="ECO:0000313" key="8">
    <source>
        <dbReference type="Proteomes" id="UP000199514"/>
    </source>
</evidence>
<comment type="subcellular location">
    <subcellularLocation>
        <location evidence="3">Cytoplasm</location>
    </subcellularLocation>
</comment>
<comment type="function">
    <text evidence="3 4">Participates actively in the response to hyperosmotic and heat shock by preventing the aggregation of stress-denatured proteins, in association with DnaK and GrpE. It is the nucleotide exchange factor for DnaK and may function as a thermosensor. Unfolded proteins bind initially to DnaJ; upon interaction with the DnaJ-bound protein, DnaK hydrolyzes its bound ATP, resulting in the formation of a stable complex. GrpE releases ADP from DnaK; ATP binding to DnaK triggers the release of the substrate protein, thus completing the reaction cycle. Several rounds of ATP-dependent interactions between DnaJ, DnaK and GrpE are required for fully efficient folding.</text>
</comment>
<name>A0A1I1H4Z6_9BACT</name>
<organism evidence="7 8">
    <name type="scientific">Flexibacter flexilis DSM 6793</name>
    <dbReference type="NCBI Taxonomy" id="927664"/>
    <lineage>
        <taxon>Bacteria</taxon>
        <taxon>Pseudomonadati</taxon>
        <taxon>Bacteroidota</taxon>
        <taxon>Cytophagia</taxon>
        <taxon>Cytophagales</taxon>
        <taxon>Flexibacteraceae</taxon>
        <taxon>Flexibacter</taxon>
    </lineage>
</organism>
<dbReference type="GO" id="GO:0042803">
    <property type="term" value="F:protein homodimerization activity"/>
    <property type="evidence" value="ECO:0007669"/>
    <property type="project" value="InterPro"/>
</dbReference>
<protein>
    <recommendedName>
        <fullName evidence="3 4">Protein GrpE</fullName>
    </recommendedName>
    <alternativeName>
        <fullName evidence="3">HSP-70 cofactor</fullName>
    </alternativeName>
</protein>
<dbReference type="Gene3D" id="3.90.20.20">
    <property type="match status" value="1"/>
</dbReference>
<dbReference type="PANTHER" id="PTHR21237">
    <property type="entry name" value="GRPE PROTEIN"/>
    <property type="match status" value="1"/>
</dbReference>
<reference evidence="7 8" key="1">
    <citation type="submission" date="2016-10" db="EMBL/GenBank/DDBJ databases">
        <authorList>
            <person name="de Groot N.N."/>
        </authorList>
    </citation>
    <scope>NUCLEOTIDE SEQUENCE [LARGE SCALE GENOMIC DNA]</scope>
    <source>
        <strain evidence="7 8">DSM 6793</strain>
    </source>
</reference>
<dbReference type="GO" id="GO:0000774">
    <property type="term" value="F:adenyl-nucleotide exchange factor activity"/>
    <property type="evidence" value="ECO:0007669"/>
    <property type="project" value="InterPro"/>
</dbReference>
<dbReference type="PRINTS" id="PR00773">
    <property type="entry name" value="GRPEPROTEIN"/>
</dbReference>
<dbReference type="AlphaFoldDB" id="A0A1I1H4Z6"/>
<dbReference type="Proteomes" id="UP000199514">
    <property type="component" value="Unassembled WGS sequence"/>
</dbReference>
<feature type="compositionally biased region" description="Low complexity" evidence="6">
    <location>
        <begin position="19"/>
        <end position="37"/>
    </location>
</feature>
<dbReference type="SUPFAM" id="SSF51064">
    <property type="entry name" value="Head domain of nucleotide exchange factor GrpE"/>
    <property type="match status" value="1"/>
</dbReference>
<dbReference type="RefSeq" id="WP_245756693.1">
    <property type="nucleotide sequence ID" value="NZ_FOLE01000003.1"/>
</dbReference>
<dbReference type="GO" id="GO:0006457">
    <property type="term" value="P:protein folding"/>
    <property type="evidence" value="ECO:0007669"/>
    <property type="project" value="InterPro"/>
</dbReference>
<dbReference type="InterPro" id="IPR009012">
    <property type="entry name" value="GrpE_head"/>
</dbReference>
<dbReference type="InterPro" id="IPR013805">
    <property type="entry name" value="GrpE_CC"/>
</dbReference>
<keyword evidence="2 3" id="KW-0143">Chaperone</keyword>
<evidence type="ECO:0000256" key="3">
    <source>
        <dbReference type="HAMAP-Rule" id="MF_01151"/>
    </source>
</evidence>
<sequence>MDNNNEKEYTPTPDEMAENNQQEATATDNTAAQTDSDPVVQLQQELGEQKEKYIRLYSEFDNFRRRTAKEKSELVKTATEDLMKALLPVLDDAQRAQKAVESSQDIEALREGLQLVFGKLFKTLESNGLKPMNANGTPFDADLHEAITQIPAPTDELKGKVIDEVEKGYYLHEKPIRFAKVIIGA</sequence>
<dbReference type="InterPro" id="IPR000740">
    <property type="entry name" value="GrpE"/>
</dbReference>
<dbReference type="PANTHER" id="PTHR21237:SF23">
    <property type="entry name" value="GRPE PROTEIN HOMOLOG, MITOCHONDRIAL"/>
    <property type="match status" value="1"/>
</dbReference>
<evidence type="ECO:0000256" key="6">
    <source>
        <dbReference type="SAM" id="MobiDB-lite"/>
    </source>
</evidence>
<dbReference type="GO" id="GO:0051087">
    <property type="term" value="F:protein-folding chaperone binding"/>
    <property type="evidence" value="ECO:0007669"/>
    <property type="project" value="InterPro"/>
</dbReference>
<dbReference type="GO" id="GO:0051082">
    <property type="term" value="F:unfolded protein binding"/>
    <property type="evidence" value="ECO:0007669"/>
    <property type="project" value="TreeGrafter"/>
</dbReference>
<comment type="similarity">
    <text evidence="1 3 5">Belongs to the GrpE family.</text>
</comment>
<evidence type="ECO:0000313" key="7">
    <source>
        <dbReference type="EMBL" id="SFC18632.1"/>
    </source>
</evidence>
<keyword evidence="3" id="KW-0963">Cytoplasm</keyword>
<keyword evidence="3 4" id="KW-0346">Stress response</keyword>
<feature type="region of interest" description="Disordered" evidence="6">
    <location>
        <begin position="1"/>
        <end position="37"/>
    </location>
</feature>
<dbReference type="STRING" id="927664.SAMN05421780_103200"/>
<evidence type="ECO:0000256" key="1">
    <source>
        <dbReference type="ARBA" id="ARBA00009054"/>
    </source>
</evidence>
<evidence type="ECO:0000256" key="4">
    <source>
        <dbReference type="RuleBase" id="RU000639"/>
    </source>
</evidence>
<dbReference type="Gene3D" id="2.30.22.10">
    <property type="entry name" value="Head domain of nucleotide exchange factor GrpE"/>
    <property type="match status" value="1"/>
</dbReference>
<dbReference type="Pfam" id="PF01025">
    <property type="entry name" value="GrpE"/>
    <property type="match status" value="1"/>
</dbReference>
<comment type="subunit">
    <text evidence="3">Homodimer.</text>
</comment>
<evidence type="ECO:0000256" key="5">
    <source>
        <dbReference type="RuleBase" id="RU004478"/>
    </source>
</evidence>
<dbReference type="CDD" id="cd00446">
    <property type="entry name" value="GrpE"/>
    <property type="match status" value="1"/>
</dbReference>
<dbReference type="PROSITE" id="PS01071">
    <property type="entry name" value="GRPE"/>
    <property type="match status" value="1"/>
</dbReference>
<gene>
    <name evidence="3" type="primary">grpE</name>
    <name evidence="7" type="ORF">SAMN05421780_103200</name>
</gene>
<evidence type="ECO:0000256" key="2">
    <source>
        <dbReference type="ARBA" id="ARBA00023186"/>
    </source>
</evidence>
<accession>A0A1I1H4Z6</accession>
<proteinExistence type="inferred from homology"/>
<dbReference type="EMBL" id="FOLE01000003">
    <property type="protein sequence ID" value="SFC18632.1"/>
    <property type="molecule type" value="Genomic_DNA"/>
</dbReference>
<keyword evidence="8" id="KW-1185">Reference proteome</keyword>
<dbReference type="HAMAP" id="MF_01151">
    <property type="entry name" value="GrpE"/>
    <property type="match status" value="1"/>
</dbReference>